<dbReference type="Pfam" id="PF01557">
    <property type="entry name" value="FAA_hydrolase"/>
    <property type="match status" value="1"/>
</dbReference>
<reference evidence="5 6" key="1">
    <citation type="submission" date="2019-03" db="EMBL/GenBank/DDBJ databases">
        <title>Draft genome sequences of novel Actinobacteria.</title>
        <authorList>
            <person name="Sahin N."/>
            <person name="Ay H."/>
            <person name="Saygin H."/>
        </authorList>
    </citation>
    <scope>NUCLEOTIDE SEQUENCE [LARGE SCALE GENOMIC DNA]</scope>
    <source>
        <strain evidence="5 6">5K138</strain>
    </source>
</reference>
<evidence type="ECO:0000256" key="2">
    <source>
        <dbReference type="ARBA" id="ARBA00022723"/>
    </source>
</evidence>
<dbReference type="InterPro" id="IPR011234">
    <property type="entry name" value="Fumarylacetoacetase-like_C"/>
</dbReference>
<evidence type="ECO:0000256" key="1">
    <source>
        <dbReference type="ARBA" id="ARBA00010211"/>
    </source>
</evidence>
<comment type="caution">
    <text evidence="5">The sequence shown here is derived from an EMBL/GenBank/DDBJ whole genome shotgun (WGS) entry which is preliminary data.</text>
</comment>
<keyword evidence="6" id="KW-1185">Reference proteome</keyword>
<feature type="region of interest" description="Disordered" evidence="3">
    <location>
        <begin position="201"/>
        <end position="236"/>
    </location>
</feature>
<sequence length="236" mass="25163">MEHQSETAYATLVPRPNKIVCVGLNYATHIAETGRPTPRHPPLLAKYDGALISEQNPVVLPTVSEAVDWEAELGVVIGAATPHLPVGSALDVVAGYTVVNDVTGAQLAAPHPRVPVRQDVRGHDARCPTLVTPDELPAGASSLDISCTVDGVVMRHSTPAGSVPAAHPKSGLRPGNELVTTIDGIGRLHTRCVKERREAVTWPREQCADGDPGRRPAASFRPTPRKRELSTMNSEE</sequence>
<dbReference type="PANTHER" id="PTHR42796">
    <property type="entry name" value="FUMARYLACETOACETATE HYDROLASE DOMAIN-CONTAINING PROTEIN 2A-RELATED"/>
    <property type="match status" value="1"/>
</dbReference>
<dbReference type="GO" id="GO:0044281">
    <property type="term" value="P:small molecule metabolic process"/>
    <property type="evidence" value="ECO:0007669"/>
    <property type="project" value="UniProtKB-ARBA"/>
</dbReference>
<dbReference type="GO" id="GO:0046872">
    <property type="term" value="F:metal ion binding"/>
    <property type="evidence" value="ECO:0007669"/>
    <property type="project" value="UniProtKB-KW"/>
</dbReference>
<dbReference type="InParanoid" id="A0A4R5C8Q6"/>
<evidence type="ECO:0000259" key="4">
    <source>
        <dbReference type="Pfam" id="PF01557"/>
    </source>
</evidence>
<keyword evidence="2" id="KW-0479">Metal-binding</keyword>
<evidence type="ECO:0000256" key="3">
    <source>
        <dbReference type="SAM" id="MobiDB-lite"/>
    </source>
</evidence>
<dbReference type="InterPro" id="IPR051121">
    <property type="entry name" value="FAH"/>
</dbReference>
<dbReference type="AlphaFoldDB" id="A0A4R5C8Q6"/>
<proteinExistence type="inferred from homology"/>
<dbReference type="SUPFAM" id="SSF56529">
    <property type="entry name" value="FAH"/>
    <property type="match status" value="1"/>
</dbReference>
<protein>
    <recommendedName>
        <fullName evidence="4">Fumarylacetoacetase-like C-terminal domain-containing protein</fullName>
    </recommendedName>
</protein>
<dbReference type="Proteomes" id="UP000294739">
    <property type="component" value="Unassembled WGS sequence"/>
</dbReference>
<dbReference type="PANTHER" id="PTHR42796:SF4">
    <property type="entry name" value="FUMARYLACETOACETATE HYDROLASE DOMAIN-CONTAINING PROTEIN 2A"/>
    <property type="match status" value="1"/>
</dbReference>
<evidence type="ECO:0000313" key="6">
    <source>
        <dbReference type="Proteomes" id="UP000294739"/>
    </source>
</evidence>
<evidence type="ECO:0000313" key="5">
    <source>
        <dbReference type="EMBL" id="TDD95016.1"/>
    </source>
</evidence>
<comment type="similarity">
    <text evidence="1">Belongs to the FAH family.</text>
</comment>
<name>A0A4R5C8Q6_9ACTN</name>
<feature type="domain" description="Fumarylacetoacetase-like C-terminal" evidence="4">
    <location>
        <begin position="18"/>
        <end position="157"/>
    </location>
</feature>
<gene>
    <name evidence="5" type="ORF">E1269_31485</name>
</gene>
<dbReference type="Gene3D" id="3.90.850.10">
    <property type="entry name" value="Fumarylacetoacetase-like, C-terminal domain"/>
    <property type="match status" value="1"/>
</dbReference>
<dbReference type="InterPro" id="IPR036663">
    <property type="entry name" value="Fumarylacetoacetase_C_sf"/>
</dbReference>
<dbReference type="GO" id="GO:0003824">
    <property type="term" value="F:catalytic activity"/>
    <property type="evidence" value="ECO:0007669"/>
    <property type="project" value="InterPro"/>
</dbReference>
<organism evidence="5 6">
    <name type="scientific">Jiangella asiatica</name>
    <dbReference type="NCBI Taxonomy" id="2530372"/>
    <lineage>
        <taxon>Bacteria</taxon>
        <taxon>Bacillati</taxon>
        <taxon>Actinomycetota</taxon>
        <taxon>Actinomycetes</taxon>
        <taxon>Jiangellales</taxon>
        <taxon>Jiangellaceae</taxon>
        <taxon>Jiangella</taxon>
    </lineage>
</organism>
<dbReference type="EMBL" id="SMKZ01000098">
    <property type="protein sequence ID" value="TDD95016.1"/>
    <property type="molecule type" value="Genomic_DNA"/>
</dbReference>
<accession>A0A4R5C8Q6</accession>
<dbReference type="OrthoDB" id="9805307at2"/>